<dbReference type="EMBL" id="HG994582">
    <property type="protein sequence ID" value="CAF2895060.1"/>
    <property type="molecule type" value="Genomic_DNA"/>
</dbReference>
<dbReference type="Proteomes" id="UP000675881">
    <property type="component" value="Chromosome 3"/>
</dbReference>
<accession>A0A7R8CQF9</accession>
<dbReference type="AlphaFoldDB" id="A0A7R8CQF9"/>
<evidence type="ECO:0000313" key="1">
    <source>
        <dbReference type="EMBL" id="CAF2895060.1"/>
    </source>
</evidence>
<proteinExistence type="predicted"/>
<protein>
    <submittedName>
        <fullName evidence="1">(salmon louse) hypothetical protein</fullName>
    </submittedName>
</protein>
<name>A0A7R8CQF9_LEPSM</name>
<keyword evidence="2" id="KW-1185">Reference proteome</keyword>
<organism evidence="1 2">
    <name type="scientific">Lepeophtheirus salmonis</name>
    <name type="common">Salmon louse</name>
    <name type="synonym">Caligus salmonis</name>
    <dbReference type="NCBI Taxonomy" id="72036"/>
    <lineage>
        <taxon>Eukaryota</taxon>
        <taxon>Metazoa</taxon>
        <taxon>Ecdysozoa</taxon>
        <taxon>Arthropoda</taxon>
        <taxon>Crustacea</taxon>
        <taxon>Multicrustacea</taxon>
        <taxon>Hexanauplia</taxon>
        <taxon>Copepoda</taxon>
        <taxon>Siphonostomatoida</taxon>
        <taxon>Caligidae</taxon>
        <taxon>Lepeophtheirus</taxon>
    </lineage>
</organism>
<gene>
    <name evidence="1" type="ORF">LSAA_7173</name>
</gene>
<reference evidence="1" key="1">
    <citation type="submission" date="2021-02" db="EMBL/GenBank/DDBJ databases">
        <authorList>
            <person name="Bekaert M."/>
        </authorList>
    </citation>
    <scope>NUCLEOTIDE SEQUENCE</scope>
    <source>
        <strain evidence="1">IoA-00</strain>
    </source>
</reference>
<evidence type="ECO:0000313" key="2">
    <source>
        <dbReference type="Proteomes" id="UP000675881"/>
    </source>
</evidence>
<sequence length="182" mass="21094">MKTTKDTYVIQILWNVNIRIRHLVDSRFLETSVNDWIVTLLSTNMIPKDPQPCVCTISHSLTPNKNIEGGRLLLARQKYEESKYTASLCYLSVILVAILVLLLTFFVLWMGYDHKETYVVPLGGDRKWFDGTYEGYRIRRDANNGFREPYVSDPFRSSLSAESTNDERISAFIDDNDPFRNN</sequence>